<feature type="domain" description="ABC transporter" evidence="3">
    <location>
        <begin position="3"/>
        <end position="229"/>
    </location>
</feature>
<keyword evidence="5" id="KW-1185">Reference proteome</keyword>
<name>A0A4V3ES38_9CLOT</name>
<protein>
    <submittedName>
        <fullName evidence="4">Tungstate transport system ATP-binding protein</fullName>
    </submittedName>
</protein>
<dbReference type="PANTHER" id="PTHR43423:SF1">
    <property type="entry name" value="ABC TRANSPORTER I FAMILY MEMBER 17"/>
    <property type="match status" value="1"/>
</dbReference>
<dbReference type="GO" id="GO:0005524">
    <property type="term" value="F:ATP binding"/>
    <property type="evidence" value="ECO:0007669"/>
    <property type="project" value="UniProtKB-KW"/>
</dbReference>
<gene>
    <name evidence="4" type="ORF">EDD71_11431</name>
</gene>
<proteinExistence type="predicted"/>
<dbReference type="EMBL" id="SOAZ01000014">
    <property type="protein sequence ID" value="TDT52050.1"/>
    <property type="molecule type" value="Genomic_DNA"/>
</dbReference>
<dbReference type="GO" id="GO:0016887">
    <property type="term" value="F:ATP hydrolysis activity"/>
    <property type="evidence" value="ECO:0007669"/>
    <property type="project" value="InterPro"/>
</dbReference>
<dbReference type="InterPro" id="IPR027417">
    <property type="entry name" value="P-loop_NTPase"/>
</dbReference>
<dbReference type="InterPro" id="IPR003439">
    <property type="entry name" value="ABC_transporter-like_ATP-bd"/>
</dbReference>
<dbReference type="InterPro" id="IPR003593">
    <property type="entry name" value="AAA+_ATPase"/>
</dbReference>
<keyword evidence="1" id="KW-0547">Nucleotide-binding</keyword>
<evidence type="ECO:0000313" key="5">
    <source>
        <dbReference type="Proteomes" id="UP000295325"/>
    </source>
</evidence>
<dbReference type="Pfam" id="PF00005">
    <property type="entry name" value="ABC_tran"/>
    <property type="match status" value="1"/>
</dbReference>
<dbReference type="OrthoDB" id="9804199at2"/>
<dbReference type="SUPFAM" id="SSF52540">
    <property type="entry name" value="P-loop containing nucleoside triphosphate hydrolases"/>
    <property type="match status" value="1"/>
</dbReference>
<dbReference type="Proteomes" id="UP000295325">
    <property type="component" value="Unassembled WGS sequence"/>
</dbReference>
<accession>A0A4V3ES38</accession>
<dbReference type="PROSITE" id="PS50893">
    <property type="entry name" value="ABC_TRANSPORTER_2"/>
    <property type="match status" value="1"/>
</dbReference>
<dbReference type="Gene3D" id="3.40.50.300">
    <property type="entry name" value="P-loop containing nucleotide triphosphate hydrolases"/>
    <property type="match status" value="1"/>
</dbReference>
<sequence>MRVNIENLIKRYNNRVVLDIERLDIEEGKVYAVLGLNGSGKSTLLECIAGLIDYDEGKILYNGREGIENSRKAISMMVQKPYLFDKSVMDNIISGLKFRNENKKMMDKRFYEYLSFFSIDHLLYKNAKKLSGGEGAKTALLRTAVIETELTLLDEPTASMDMESTLQAERLIKSMAGGKRSVVIVTHDIFQAKRLADDVIFLDRGKIIEMGSAYKVFSCPKSSALRKIMNL</sequence>
<organism evidence="4 5">
    <name type="scientific">Fonticella tunisiensis</name>
    <dbReference type="NCBI Taxonomy" id="1096341"/>
    <lineage>
        <taxon>Bacteria</taxon>
        <taxon>Bacillati</taxon>
        <taxon>Bacillota</taxon>
        <taxon>Clostridia</taxon>
        <taxon>Eubacteriales</taxon>
        <taxon>Clostridiaceae</taxon>
        <taxon>Fonticella</taxon>
    </lineage>
</organism>
<evidence type="ECO:0000256" key="2">
    <source>
        <dbReference type="ARBA" id="ARBA00022840"/>
    </source>
</evidence>
<dbReference type="SMART" id="SM00382">
    <property type="entry name" value="AAA"/>
    <property type="match status" value="1"/>
</dbReference>
<comment type="caution">
    <text evidence="4">The sequence shown here is derived from an EMBL/GenBank/DDBJ whole genome shotgun (WGS) entry which is preliminary data.</text>
</comment>
<dbReference type="AlphaFoldDB" id="A0A4V3ES38"/>
<evidence type="ECO:0000256" key="1">
    <source>
        <dbReference type="ARBA" id="ARBA00022741"/>
    </source>
</evidence>
<evidence type="ECO:0000313" key="4">
    <source>
        <dbReference type="EMBL" id="TDT52050.1"/>
    </source>
</evidence>
<dbReference type="RefSeq" id="WP_133628448.1">
    <property type="nucleotide sequence ID" value="NZ_SOAZ01000014.1"/>
</dbReference>
<keyword evidence="2 4" id="KW-0067">ATP-binding</keyword>
<dbReference type="PANTHER" id="PTHR43423">
    <property type="entry name" value="ABC TRANSPORTER I FAMILY MEMBER 17"/>
    <property type="match status" value="1"/>
</dbReference>
<reference evidence="4 5" key="1">
    <citation type="submission" date="2019-03" db="EMBL/GenBank/DDBJ databases">
        <title>Genomic Encyclopedia of Type Strains, Phase IV (KMG-IV): sequencing the most valuable type-strain genomes for metagenomic binning, comparative biology and taxonomic classification.</title>
        <authorList>
            <person name="Goeker M."/>
        </authorList>
    </citation>
    <scope>NUCLEOTIDE SEQUENCE [LARGE SCALE GENOMIC DNA]</scope>
    <source>
        <strain evidence="4 5">DSM 24455</strain>
    </source>
</reference>
<evidence type="ECO:0000259" key="3">
    <source>
        <dbReference type="PROSITE" id="PS50893"/>
    </source>
</evidence>